<reference evidence="1" key="1">
    <citation type="submission" date="2021-06" db="EMBL/GenBank/DDBJ databases">
        <authorList>
            <person name="Hodson N. C."/>
            <person name="Mongue J. A."/>
            <person name="Jaron S. K."/>
        </authorList>
    </citation>
    <scope>NUCLEOTIDE SEQUENCE</scope>
</reference>
<gene>
    <name evidence="1" type="ORF">AFUS01_LOCUS6185</name>
</gene>
<evidence type="ECO:0000313" key="2">
    <source>
        <dbReference type="Proteomes" id="UP000708208"/>
    </source>
</evidence>
<proteinExistence type="predicted"/>
<dbReference type="AlphaFoldDB" id="A0A8J2JGY9"/>
<keyword evidence="2" id="KW-1185">Reference proteome</keyword>
<feature type="non-terminal residue" evidence="1">
    <location>
        <position position="1"/>
    </location>
</feature>
<organism evidence="1 2">
    <name type="scientific">Allacma fusca</name>
    <dbReference type="NCBI Taxonomy" id="39272"/>
    <lineage>
        <taxon>Eukaryota</taxon>
        <taxon>Metazoa</taxon>
        <taxon>Ecdysozoa</taxon>
        <taxon>Arthropoda</taxon>
        <taxon>Hexapoda</taxon>
        <taxon>Collembola</taxon>
        <taxon>Symphypleona</taxon>
        <taxon>Sminthuridae</taxon>
        <taxon>Allacma</taxon>
    </lineage>
</organism>
<dbReference type="Proteomes" id="UP000708208">
    <property type="component" value="Unassembled WGS sequence"/>
</dbReference>
<comment type="caution">
    <text evidence="1">The sequence shown here is derived from an EMBL/GenBank/DDBJ whole genome shotgun (WGS) entry which is preliminary data.</text>
</comment>
<sequence length="60" mass="6562">DLVVEPTEEESVIRVIGSSISTLNYSSSYPSLRHCSNPQIEVVPPHVPRHSKNGGCCPCR</sequence>
<protein>
    <submittedName>
        <fullName evidence="1">Uncharacterized protein</fullName>
    </submittedName>
</protein>
<name>A0A8J2JGY9_9HEXA</name>
<evidence type="ECO:0000313" key="1">
    <source>
        <dbReference type="EMBL" id="CAG7716690.1"/>
    </source>
</evidence>
<dbReference type="EMBL" id="CAJVCH010040444">
    <property type="protein sequence ID" value="CAG7716690.1"/>
    <property type="molecule type" value="Genomic_DNA"/>
</dbReference>
<accession>A0A8J2JGY9</accession>